<feature type="transmembrane region" description="Helical" evidence="10">
    <location>
        <begin position="164"/>
        <end position="189"/>
    </location>
</feature>
<dbReference type="GO" id="GO:0042910">
    <property type="term" value="F:xenobiotic transmembrane transporter activity"/>
    <property type="evidence" value="ECO:0007669"/>
    <property type="project" value="InterPro"/>
</dbReference>
<dbReference type="InterPro" id="IPR045070">
    <property type="entry name" value="MATE_MepA-like"/>
</dbReference>
<dbReference type="GO" id="GO:0005886">
    <property type="term" value="C:plasma membrane"/>
    <property type="evidence" value="ECO:0007669"/>
    <property type="project" value="UniProtKB-SubCell"/>
</dbReference>
<evidence type="ECO:0000256" key="2">
    <source>
        <dbReference type="ARBA" id="ARBA00008417"/>
    </source>
</evidence>
<evidence type="ECO:0000256" key="7">
    <source>
        <dbReference type="ARBA" id="ARBA00022989"/>
    </source>
</evidence>
<dbReference type="GO" id="GO:0015297">
    <property type="term" value="F:antiporter activity"/>
    <property type="evidence" value="ECO:0007669"/>
    <property type="project" value="InterPro"/>
</dbReference>
<feature type="transmembrane region" description="Helical" evidence="10">
    <location>
        <begin position="195"/>
        <end position="216"/>
    </location>
</feature>
<dbReference type="EMBL" id="JACDUK010000003">
    <property type="protein sequence ID" value="MBA2853530.1"/>
    <property type="molecule type" value="Genomic_DNA"/>
</dbReference>
<dbReference type="PANTHER" id="PTHR43823:SF3">
    <property type="entry name" value="MULTIDRUG EXPORT PROTEIN MEPA"/>
    <property type="match status" value="1"/>
</dbReference>
<sequence length="448" mass="48955">MKNGDLSTDNINKLIAKYAIPSIIGFVVLGIYIIVDGIFLGNFVGPEAIAAVTVAIPFCFVITGFATMFGIGASAHISMKLGAKKKEEAEKILKTVFYMILIGGIILTALGLTLIKPLLVQFGITGNLLEFSHIYLQLTYLACIFIMIRVGFDPIIRNDGFPKKAMITVVLGAVLNIVFDAIFIVFFGWGVFGAALASITGETFGALVYLHHFLGGKSNLKLDLSSKFKDLKSELEIVKNIITVGISPFILELSASVVMMLHTIQFLKYGSSLEVSAYGIVSYIFALVMLVYMGLCNGVQPLISYNYGAKQYSRVKEILKTTGILTVIIGLVSFVTLSLFPKIPIMLFNKTDLTLISSTVFGLKYFAYGLSVFGLGFLIITYFQSTGKSKISNFLSLSRTVVFLVPLLVILPIYFGITGIWVSQPLAEVLTLLCGLIFIKSDFKKEIL</sequence>
<feature type="transmembrane region" description="Helical" evidence="10">
    <location>
        <begin position="365"/>
        <end position="383"/>
    </location>
</feature>
<comment type="similarity">
    <text evidence="2">Belongs to the multi antimicrobial extrusion (MATE) (TC 2.A.66.1) family. MepA subfamily.</text>
</comment>
<keyword evidence="5" id="KW-1003">Cell membrane</keyword>
<keyword evidence="6 10" id="KW-0812">Transmembrane</keyword>
<comment type="subcellular location">
    <subcellularLocation>
        <location evidence="1">Cell membrane</location>
        <topology evidence="1">Multi-pass membrane protein</topology>
    </subcellularLocation>
</comment>
<evidence type="ECO:0000313" key="12">
    <source>
        <dbReference type="Proteomes" id="UP000522365"/>
    </source>
</evidence>
<evidence type="ECO:0000256" key="1">
    <source>
        <dbReference type="ARBA" id="ARBA00004651"/>
    </source>
</evidence>
<evidence type="ECO:0000256" key="6">
    <source>
        <dbReference type="ARBA" id="ARBA00022692"/>
    </source>
</evidence>
<name>A0A7J9P0Q0_METMI</name>
<evidence type="ECO:0000256" key="8">
    <source>
        <dbReference type="ARBA" id="ARBA00023136"/>
    </source>
</evidence>
<evidence type="ECO:0000256" key="9">
    <source>
        <dbReference type="ARBA" id="ARBA00023251"/>
    </source>
</evidence>
<evidence type="ECO:0000256" key="5">
    <source>
        <dbReference type="ARBA" id="ARBA00022475"/>
    </source>
</evidence>
<keyword evidence="9" id="KW-0046">Antibiotic resistance</keyword>
<evidence type="ECO:0000256" key="10">
    <source>
        <dbReference type="SAM" id="Phobius"/>
    </source>
</evidence>
<feature type="transmembrane region" description="Helical" evidence="10">
    <location>
        <begin position="395"/>
        <end position="415"/>
    </location>
</feature>
<keyword evidence="8 10" id="KW-0472">Membrane</keyword>
<dbReference type="InterPro" id="IPR048279">
    <property type="entry name" value="MdtK-like"/>
</dbReference>
<feature type="transmembrane region" description="Helical" evidence="10">
    <location>
        <begin position="134"/>
        <end position="152"/>
    </location>
</feature>
<dbReference type="Pfam" id="PF01554">
    <property type="entry name" value="MatE"/>
    <property type="match status" value="2"/>
</dbReference>
<dbReference type="InterPro" id="IPR051327">
    <property type="entry name" value="MATE_MepA_subfamily"/>
</dbReference>
<feature type="transmembrane region" description="Helical" evidence="10">
    <location>
        <begin position="237"/>
        <end position="260"/>
    </location>
</feature>
<reference evidence="11 12" key="1">
    <citation type="submission" date="2020-07" db="EMBL/GenBank/DDBJ databases">
        <title>Genomic Encyclopedia of Type Strains, Phase IV (KMG-V): Genome sequencing to study the core and pangenomes of soil and plant-associated prokaryotes.</title>
        <authorList>
            <person name="Whitman W."/>
        </authorList>
    </citation>
    <scope>NUCLEOTIDE SEQUENCE [LARGE SCALE GENOMIC DNA]</scope>
    <source>
        <strain evidence="11 12">S1</strain>
    </source>
</reference>
<organism evidence="11 12">
    <name type="scientific">Methanococcus maripaludis</name>
    <name type="common">Methanococcus deltae</name>
    <dbReference type="NCBI Taxonomy" id="39152"/>
    <lineage>
        <taxon>Archaea</taxon>
        <taxon>Methanobacteriati</taxon>
        <taxon>Methanobacteriota</taxon>
        <taxon>Methanomada group</taxon>
        <taxon>Methanococci</taxon>
        <taxon>Methanococcales</taxon>
        <taxon>Methanococcaceae</taxon>
        <taxon>Methanococcus</taxon>
    </lineage>
</organism>
<proteinExistence type="inferred from homology"/>
<feature type="transmembrane region" description="Helical" evidence="10">
    <location>
        <begin position="96"/>
        <end position="114"/>
    </location>
</feature>
<dbReference type="CDD" id="cd13143">
    <property type="entry name" value="MATE_MepA_like"/>
    <property type="match status" value="1"/>
</dbReference>
<feature type="transmembrane region" description="Helical" evidence="10">
    <location>
        <begin position="280"/>
        <end position="303"/>
    </location>
</feature>
<dbReference type="InterPro" id="IPR002528">
    <property type="entry name" value="MATE_fam"/>
</dbReference>
<evidence type="ECO:0000313" key="11">
    <source>
        <dbReference type="EMBL" id="MBA2853530.1"/>
    </source>
</evidence>
<feature type="transmembrane region" description="Helical" evidence="10">
    <location>
        <begin position="49"/>
        <end position="75"/>
    </location>
</feature>
<evidence type="ECO:0000256" key="4">
    <source>
        <dbReference type="ARBA" id="ARBA00022448"/>
    </source>
</evidence>
<protein>
    <recommendedName>
        <fullName evidence="3">Multidrug export protein MepA</fullName>
    </recommendedName>
</protein>
<comment type="caution">
    <text evidence="11">The sequence shown here is derived from an EMBL/GenBank/DDBJ whole genome shotgun (WGS) entry which is preliminary data.</text>
</comment>
<feature type="transmembrane region" description="Helical" evidence="10">
    <location>
        <begin position="20"/>
        <end position="43"/>
    </location>
</feature>
<feature type="transmembrane region" description="Helical" evidence="10">
    <location>
        <begin position="324"/>
        <end position="345"/>
    </location>
</feature>
<dbReference type="GO" id="GO:0046677">
    <property type="term" value="P:response to antibiotic"/>
    <property type="evidence" value="ECO:0007669"/>
    <property type="project" value="UniProtKB-KW"/>
</dbReference>
<dbReference type="Proteomes" id="UP000522365">
    <property type="component" value="Unassembled WGS sequence"/>
</dbReference>
<dbReference type="PIRSF" id="PIRSF006603">
    <property type="entry name" value="DinF"/>
    <property type="match status" value="1"/>
</dbReference>
<dbReference type="RefSeq" id="WP_181504513.1">
    <property type="nucleotide sequence ID" value="NZ_JACDUK010000003.1"/>
</dbReference>
<gene>
    <name evidence="11" type="ORF">HNP89_001506</name>
</gene>
<accession>A0A7J9P0Q0</accession>
<dbReference type="PANTHER" id="PTHR43823">
    <property type="entry name" value="SPORULATION PROTEIN YKVU"/>
    <property type="match status" value="1"/>
</dbReference>
<dbReference type="NCBIfam" id="TIGR00797">
    <property type="entry name" value="matE"/>
    <property type="match status" value="1"/>
</dbReference>
<evidence type="ECO:0000256" key="3">
    <source>
        <dbReference type="ARBA" id="ARBA00022106"/>
    </source>
</evidence>
<keyword evidence="4" id="KW-0813">Transport</keyword>
<dbReference type="AlphaFoldDB" id="A0A7J9P0Q0"/>
<keyword evidence="7 10" id="KW-1133">Transmembrane helix</keyword>